<protein>
    <submittedName>
        <fullName evidence="1">Uncharacterized protein</fullName>
    </submittedName>
</protein>
<reference evidence="1" key="1">
    <citation type="journal article" date="2019" name="Plant J.">
        <title>Chlorella vulgaris genome assembly and annotation reveals the molecular basis for metabolic acclimation to high light conditions.</title>
        <authorList>
            <person name="Cecchin M."/>
            <person name="Marcolungo L."/>
            <person name="Rossato M."/>
            <person name="Girolomoni L."/>
            <person name="Cosentino E."/>
            <person name="Cuine S."/>
            <person name="Li-Beisson Y."/>
            <person name="Delledonne M."/>
            <person name="Ballottari M."/>
        </authorList>
    </citation>
    <scope>NUCLEOTIDE SEQUENCE</scope>
    <source>
        <strain evidence="1">211/11P</strain>
    </source>
</reference>
<proteinExistence type="predicted"/>
<organism evidence="1 2">
    <name type="scientific">Chlorella vulgaris</name>
    <name type="common">Green alga</name>
    <dbReference type="NCBI Taxonomy" id="3077"/>
    <lineage>
        <taxon>Eukaryota</taxon>
        <taxon>Viridiplantae</taxon>
        <taxon>Chlorophyta</taxon>
        <taxon>core chlorophytes</taxon>
        <taxon>Trebouxiophyceae</taxon>
        <taxon>Chlorellales</taxon>
        <taxon>Chlorellaceae</taxon>
        <taxon>Chlorella clade</taxon>
        <taxon>Chlorella</taxon>
    </lineage>
</organism>
<reference evidence="1" key="2">
    <citation type="submission" date="2020-11" db="EMBL/GenBank/DDBJ databases">
        <authorList>
            <person name="Cecchin M."/>
            <person name="Marcolungo L."/>
            <person name="Rossato M."/>
            <person name="Girolomoni L."/>
            <person name="Cosentino E."/>
            <person name="Cuine S."/>
            <person name="Li-Beisson Y."/>
            <person name="Delledonne M."/>
            <person name="Ballottari M."/>
        </authorList>
    </citation>
    <scope>NUCLEOTIDE SEQUENCE</scope>
    <source>
        <strain evidence="1">211/11P</strain>
        <tissue evidence="1">Whole cell</tissue>
    </source>
</reference>
<sequence>MQLHPGWVGVMQSRYLNALGCLWFNRTQVKHALHCILVAKRIRDHAGADDADAQLGLGVREGRAACGAGAGPDCRGRLKVAPWDGCLKCYNLAENLGWECGYGV</sequence>
<comment type="caution">
    <text evidence="1">The sequence shown here is derived from an EMBL/GenBank/DDBJ whole genome shotgun (WGS) entry which is preliminary data.</text>
</comment>
<name>A0A9D4TRY6_CHLVU</name>
<accession>A0A9D4TRY6</accession>
<dbReference type="Proteomes" id="UP001055712">
    <property type="component" value="Unassembled WGS sequence"/>
</dbReference>
<evidence type="ECO:0000313" key="2">
    <source>
        <dbReference type="Proteomes" id="UP001055712"/>
    </source>
</evidence>
<dbReference type="EMBL" id="SIDB01000005">
    <property type="protein sequence ID" value="KAI3432727.1"/>
    <property type="molecule type" value="Genomic_DNA"/>
</dbReference>
<gene>
    <name evidence="1" type="ORF">D9Q98_004269</name>
</gene>
<evidence type="ECO:0000313" key="1">
    <source>
        <dbReference type="EMBL" id="KAI3432727.1"/>
    </source>
</evidence>
<keyword evidence="2" id="KW-1185">Reference proteome</keyword>
<dbReference type="AlphaFoldDB" id="A0A9D4TRY6"/>